<proteinExistence type="predicted"/>
<dbReference type="CDD" id="cd03196">
    <property type="entry name" value="GST_C_5"/>
    <property type="match status" value="1"/>
</dbReference>
<dbReference type="PROSITE" id="PS50404">
    <property type="entry name" value="GST_NTER"/>
    <property type="match status" value="1"/>
</dbReference>
<comment type="caution">
    <text evidence="2">The sequence shown here is derived from an EMBL/GenBank/DDBJ whole genome shotgun (WGS) entry which is preliminary data.</text>
</comment>
<dbReference type="InterPro" id="IPR050983">
    <property type="entry name" value="GST_Omega/HSP26"/>
</dbReference>
<evidence type="ECO:0000313" key="2">
    <source>
        <dbReference type="EMBL" id="NSX54127.1"/>
    </source>
</evidence>
<dbReference type="RefSeq" id="WP_174135831.1">
    <property type="nucleotide sequence ID" value="NZ_JABUFE010000002.1"/>
</dbReference>
<sequence>MTARILYSFRRCPYAMRARLAVQSAGFVCELREVLLRDKALEFLEASPSGTVPCLVLPDQTIDESLDIMLHVLGQNDPDYWLDMPDTWHDLIAMTDGPFKLALDRYKYATRHDSDPMAEREKASGFLRDLDRMLGDQPFLYGQSPRLADMAIAPFVRQFANTDRSWFGAQPWPHLIGWLDRFVTSAAFGAIMGKYPKWAAGDAPTFFPATMDTTRPSP</sequence>
<gene>
    <name evidence="2" type="ORF">HRQ87_04865</name>
</gene>
<organism evidence="2 3">
    <name type="scientific">Parasulfitobacter algicola</name>
    <dbReference type="NCBI Taxonomy" id="2614809"/>
    <lineage>
        <taxon>Bacteria</taxon>
        <taxon>Pseudomonadati</taxon>
        <taxon>Pseudomonadota</taxon>
        <taxon>Alphaproteobacteria</taxon>
        <taxon>Rhodobacterales</taxon>
        <taxon>Roseobacteraceae</taxon>
        <taxon>Parasulfitobacter</taxon>
    </lineage>
</organism>
<dbReference type="Proteomes" id="UP000777935">
    <property type="component" value="Unassembled WGS sequence"/>
</dbReference>
<dbReference type="PANTHER" id="PTHR43968:SF6">
    <property type="entry name" value="GLUTATHIONE S-TRANSFERASE OMEGA"/>
    <property type="match status" value="1"/>
</dbReference>
<dbReference type="Pfam" id="PF13410">
    <property type="entry name" value="GST_C_2"/>
    <property type="match status" value="1"/>
</dbReference>
<dbReference type="EMBL" id="JABUFE010000002">
    <property type="protein sequence ID" value="NSX54127.1"/>
    <property type="molecule type" value="Genomic_DNA"/>
</dbReference>
<dbReference type="InterPro" id="IPR004045">
    <property type="entry name" value="Glutathione_S-Trfase_N"/>
</dbReference>
<protein>
    <submittedName>
        <fullName evidence="2">Glutathione S-transferase</fullName>
    </submittedName>
</protein>
<dbReference type="Gene3D" id="1.20.1050.10">
    <property type="match status" value="1"/>
</dbReference>
<name>A0ABX2ITI0_9RHOB</name>
<dbReference type="Gene3D" id="3.40.30.10">
    <property type="entry name" value="Glutaredoxin"/>
    <property type="match status" value="1"/>
</dbReference>
<dbReference type="SUPFAM" id="SSF47616">
    <property type="entry name" value="GST C-terminal domain-like"/>
    <property type="match status" value="1"/>
</dbReference>
<reference evidence="2 3" key="1">
    <citation type="submission" date="2020-06" db="EMBL/GenBank/DDBJ databases">
        <title>Sulfitobacter algicola sp. nov., isolated from green algae.</title>
        <authorList>
            <person name="Wang C."/>
        </authorList>
    </citation>
    <scope>NUCLEOTIDE SEQUENCE [LARGE SCALE GENOMIC DNA]</scope>
    <source>
        <strain evidence="2 3">1151</strain>
    </source>
</reference>
<evidence type="ECO:0000259" key="1">
    <source>
        <dbReference type="PROSITE" id="PS50404"/>
    </source>
</evidence>
<feature type="domain" description="GST N-terminal" evidence="1">
    <location>
        <begin position="2"/>
        <end position="80"/>
    </location>
</feature>
<accession>A0ABX2ITI0</accession>
<dbReference type="InterPro" id="IPR036249">
    <property type="entry name" value="Thioredoxin-like_sf"/>
</dbReference>
<dbReference type="Pfam" id="PF13417">
    <property type="entry name" value="GST_N_3"/>
    <property type="match status" value="1"/>
</dbReference>
<dbReference type="InterPro" id="IPR036282">
    <property type="entry name" value="Glutathione-S-Trfase_C_sf"/>
</dbReference>
<keyword evidence="3" id="KW-1185">Reference proteome</keyword>
<evidence type="ECO:0000313" key="3">
    <source>
        <dbReference type="Proteomes" id="UP000777935"/>
    </source>
</evidence>
<dbReference type="PANTHER" id="PTHR43968">
    <property type="match status" value="1"/>
</dbReference>
<dbReference type="SUPFAM" id="SSF52833">
    <property type="entry name" value="Thioredoxin-like"/>
    <property type="match status" value="1"/>
</dbReference>